<dbReference type="OMA" id="VDAWEQI"/>
<sequence>MGIFWSMRPKPGSMDSIQTIDVTSSLPFDLEIFGADAEQLTSSATTSNEINWNKEDQFLNCLTSCTILRSFMGQDVSRIPIRHGQVRGTLFLPRTFPSEDKILDQFSCPLVLTMYGGIIRGHVIEERAAVLASKGFASMAVAFFGVDDLPRRYKDIRVEYFEEAIEAAVLAGQGQIDRERVGIVGTSKGGDVALSCVAFLREKIKAAVIINAAIYSVATTTHYKNQSVASLPVEMSDESSIIIRDDQTLDMSGLLQPDKYPDSLIPFADAPADLLFLAGCDDHNFDSVQFAQKAAVLMEQAGKTNFEVVPLDGMGHMCNLPYSPSVFSTLHPLAPPGVRLFMGGQDTPIQHIRGQQAAWKKMIQFLSDSLAL</sequence>
<dbReference type="PIRSF" id="PIRSF016521">
    <property type="entry name" value="Acyl-CoA_hydro"/>
    <property type="match status" value="1"/>
</dbReference>
<dbReference type="PANTHER" id="PTHR10824:SF4">
    <property type="entry name" value="ACYL-COENZYME A THIOESTERASE 1-LIKE"/>
    <property type="match status" value="1"/>
</dbReference>
<keyword evidence="4" id="KW-1185">Reference proteome</keyword>
<gene>
    <name evidence="3" type="ORF">TCAL_13084</name>
</gene>
<evidence type="ECO:0000259" key="2">
    <source>
        <dbReference type="Pfam" id="PF08840"/>
    </source>
</evidence>
<name>A0A553NB72_TIGCA</name>
<dbReference type="Pfam" id="PF08840">
    <property type="entry name" value="BAAT_C"/>
    <property type="match status" value="1"/>
</dbReference>
<dbReference type="STRING" id="6832.A0A553NB72"/>
<evidence type="ECO:0000313" key="4">
    <source>
        <dbReference type="Proteomes" id="UP000318571"/>
    </source>
</evidence>
<dbReference type="Proteomes" id="UP000318571">
    <property type="component" value="Chromosome 10"/>
</dbReference>
<proteinExistence type="predicted"/>
<dbReference type="Gene3D" id="3.40.50.1820">
    <property type="entry name" value="alpha/beta hydrolase"/>
    <property type="match status" value="1"/>
</dbReference>
<dbReference type="InterPro" id="IPR029058">
    <property type="entry name" value="AB_hydrolase_fold"/>
</dbReference>
<dbReference type="GO" id="GO:0047617">
    <property type="term" value="F:fatty acyl-CoA hydrolase activity"/>
    <property type="evidence" value="ECO:0007669"/>
    <property type="project" value="TreeGrafter"/>
</dbReference>
<accession>A0A553NB72</accession>
<evidence type="ECO:0000256" key="1">
    <source>
        <dbReference type="PIRSR" id="PIRSR016521-1"/>
    </source>
</evidence>
<protein>
    <recommendedName>
        <fullName evidence="2">BAAT/Acyl-CoA thioester hydrolase C-terminal domain-containing protein</fullName>
    </recommendedName>
</protein>
<dbReference type="GO" id="GO:0006637">
    <property type="term" value="P:acyl-CoA metabolic process"/>
    <property type="evidence" value="ECO:0007669"/>
    <property type="project" value="InterPro"/>
</dbReference>
<feature type="active site" description="Charge relay system" evidence="1">
    <location>
        <position position="282"/>
    </location>
</feature>
<dbReference type="InterPro" id="IPR014940">
    <property type="entry name" value="BAAT_C"/>
</dbReference>
<dbReference type="PANTHER" id="PTHR10824">
    <property type="entry name" value="ACYL-COENZYME A THIOESTERASE-RELATED"/>
    <property type="match status" value="1"/>
</dbReference>
<organism evidence="3 4">
    <name type="scientific">Tigriopus californicus</name>
    <name type="common">Marine copepod</name>
    <dbReference type="NCBI Taxonomy" id="6832"/>
    <lineage>
        <taxon>Eukaryota</taxon>
        <taxon>Metazoa</taxon>
        <taxon>Ecdysozoa</taxon>
        <taxon>Arthropoda</taxon>
        <taxon>Crustacea</taxon>
        <taxon>Multicrustacea</taxon>
        <taxon>Hexanauplia</taxon>
        <taxon>Copepoda</taxon>
        <taxon>Harpacticoida</taxon>
        <taxon>Harpacticidae</taxon>
        <taxon>Tigriopus</taxon>
    </lineage>
</organism>
<feature type="active site" description="Charge relay system" evidence="1">
    <location>
        <position position="316"/>
    </location>
</feature>
<dbReference type="InterPro" id="IPR016662">
    <property type="entry name" value="Acyl-CoA_thioEstase_long-chain"/>
</dbReference>
<evidence type="ECO:0000313" key="3">
    <source>
        <dbReference type="EMBL" id="TRY62691.1"/>
    </source>
</evidence>
<dbReference type="SUPFAM" id="SSF53474">
    <property type="entry name" value="alpha/beta-Hydrolases"/>
    <property type="match status" value="1"/>
</dbReference>
<feature type="active site" description="Charge relay system" evidence="1">
    <location>
        <position position="187"/>
    </location>
</feature>
<dbReference type="AlphaFoldDB" id="A0A553NB72"/>
<reference evidence="3 4" key="1">
    <citation type="journal article" date="2018" name="Nat. Ecol. Evol.">
        <title>Genomic signatures of mitonuclear coevolution across populations of Tigriopus californicus.</title>
        <authorList>
            <person name="Barreto F.S."/>
            <person name="Watson E.T."/>
            <person name="Lima T.G."/>
            <person name="Willett C.S."/>
            <person name="Edmands S."/>
            <person name="Li W."/>
            <person name="Burton R.S."/>
        </authorList>
    </citation>
    <scope>NUCLEOTIDE SEQUENCE [LARGE SCALE GENOMIC DNA]</scope>
    <source>
        <strain evidence="3 4">San Diego</strain>
    </source>
</reference>
<comment type="caution">
    <text evidence="3">The sequence shown here is derived from an EMBL/GenBank/DDBJ whole genome shotgun (WGS) entry which is preliminary data.</text>
</comment>
<dbReference type="GO" id="GO:0006631">
    <property type="term" value="P:fatty acid metabolic process"/>
    <property type="evidence" value="ECO:0007669"/>
    <property type="project" value="TreeGrafter"/>
</dbReference>
<dbReference type="EMBL" id="VCGU01000458">
    <property type="protein sequence ID" value="TRY62691.1"/>
    <property type="molecule type" value="Genomic_DNA"/>
</dbReference>
<feature type="domain" description="BAAT/Acyl-CoA thioester hydrolase C-terminal" evidence="2">
    <location>
        <begin position="156"/>
        <end position="370"/>
    </location>
</feature>